<evidence type="ECO:0000256" key="7">
    <source>
        <dbReference type="RuleBase" id="RU365090"/>
    </source>
</evidence>
<dbReference type="EC" id="2.10.1.1" evidence="7"/>
<dbReference type="EMBL" id="CP121252">
    <property type="protein sequence ID" value="WFP16661.1"/>
    <property type="molecule type" value="Genomic_DNA"/>
</dbReference>
<evidence type="ECO:0000256" key="6">
    <source>
        <dbReference type="ARBA" id="ARBA00047317"/>
    </source>
</evidence>
<reference evidence="10 11" key="1">
    <citation type="submission" date="2023-04" db="EMBL/GenBank/DDBJ databases">
        <title>Funneling lignin-derived compounds into biodiesel using alkali-halophilic Citricoccus sp. P2.</title>
        <authorList>
            <person name="Luo C.-B."/>
        </authorList>
    </citation>
    <scope>NUCLEOTIDE SEQUENCE [LARGE SCALE GENOMIC DNA]</scope>
    <source>
        <strain evidence="10 11">P2</strain>
    </source>
</reference>
<evidence type="ECO:0000256" key="3">
    <source>
        <dbReference type="ARBA" id="ARBA00010763"/>
    </source>
</evidence>
<dbReference type="SMART" id="SM00852">
    <property type="entry name" value="MoCF_biosynth"/>
    <property type="match status" value="1"/>
</dbReference>
<dbReference type="SUPFAM" id="SSF53218">
    <property type="entry name" value="Molybdenum cofactor biosynthesis proteins"/>
    <property type="match status" value="1"/>
</dbReference>
<dbReference type="InterPro" id="IPR005111">
    <property type="entry name" value="MoeA_C_domain_IV"/>
</dbReference>
<dbReference type="InterPro" id="IPR038987">
    <property type="entry name" value="MoeA-like"/>
</dbReference>
<dbReference type="Gene3D" id="3.40.980.10">
    <property type="entry name" value="MoaB/Mog-like domain"/>
    <property type="match status" value="1"/>
</dbReference>
<keyword evidence="4 7" id="KW-0500">Molybdenum</keyword>
<dbReference type="Gene3D" id="2.40.340.10">
    <property type="entry name" value="MoeA, C-terminal, domain IV"/>
    <property type="match status" value="1"/>
</dbReference>
<feature type="domain" description="MoaB/Mog" evidence="9">
    <location>
        <begin position="218"/>
        <end position="366"/>
    </location>
</feature>
<dbReference type="PANTHER" id="PTHR10192">
    <property type="entry name" value="MOLYBDOPTERIN BIOSYNTHESIS PROTEIN"/>
    <property type="match status" value="1"/>
</dbReference>
<dbReference type="InterPro" id="IPR036425">
    <property type="entry name" value="MoaB/Mog-like_dom_sf"/>
</dbReference>
<comment type="pathway">
    <text evidence="2 7">Cofactor biosynthesis; molybdopterin biosynthesis.</text>
</comment>
<dbReference type="Pfam" id="PF00994">
    <property type="entry name" value="MoCF_biosynth"/>
    <property type="match status" value="1"/>
</dbReference>
<dbReference type="CDD" id="cd00887">
    <property type="entry name" value="MoeA"/>
    <property type="match status" value="1"/>
</dbReference>
<dbReference type="Gene3D" id="2.170.190.11">
    <property type="entry name" value="Molybdopterin biosynthesis moea protein, domain 3"/>
    <property type="match status" value="1"/>
</dbReference>
<organism evidence="10 11">
    <name type="scientific">Citricoccus muralis</name>
    <dbReference type="NCBI Taxonomy" id="169134"/>
    <lineage>
        <taxon>Bacteria</taxon>
        <taxon>Bacillati</taxon>
        <taxon>Actinomycetota</taxon>
        <taxon>Actinomycetes</taxon>
        <taxon>Micrococcales</taxon>
        <taxon>Micrococcaceae</taxon>
        <taxon>Citricoccus</taxon>
    </lineage>
</organism>
<evidence type="ECO:0000256" key="4">
    <source>
        <dbReference type="ARBA" id="ARBA00022505"/>
    </source>
</evidence>
<dbReference type="Pfam" id="PF03453">
    <property type="entry name" value="MoeA_N"/>
    <property type="match status" value="1"/>
</dbReference>
<evidence type="ECO:0000313" key="10">
    <source>
        <dbReference type="EMBL" id="WFP16661.1"/>
    </source>
</evidence>
<keyword evidence="7" id="KW-0460">Magnesium</keyword>
<dbReference type="Pfam" id="PF03454">
    <property type="entry name" value="MoeA_C"/>
    <property type="match status" value="1"/>
</dbReference>
<keyword evidence="7" id="KW-0808">Transferase</keyword>
<dbReference type="InterPro" id="IPR036135">
    <property type="entry name" value="MoeA_linker/N_sf"/>
</dbReference>
<dbReference type="InterPro" id="IPR001453">
    <property type="entry name" value="MoaB/Mog_dom"/>
</dbReference>
<keyword evidence="11" id="KW-1185">Reference proteome</keyword>
<comment type="cofactor">
    <cofactor evidence="7">
        <name>Mg(2+)</name>
        <dbReference type="ChEBI" id="CHEBI:18420"/>
    </cofactor>
</comment>
<evidence type="ECO:0000259" key="9">
    <source>
        <dbReference type="SMART" id="SM00852"/>
    </source>
</evidence>
<keyword evidence="5 7" id="KW-0501">Molybdenum cofactor biosynthesis</keyword>
<evidence type="ECO:0000256" key="8">
    <source>
        <dbReference type="SAM" id="MobiDB-lite"/>
    </source>
</evidence>
<dbReference type="InterPro" id="IPR005110">
    <property type="entry name" value="MoeA_linker/N"/>
</dbReference>
<evidence type="ECO:0000256" key="5">
    <source>
        <dbReference type="ARBA" id="ARBA00023150"/>
    </source>
</evidence>
<dbReference type="Gene3D" id="3.90.105.10">
    <property type="entry name" value="Molybdopterin biosynthesis moea protein, domain 2"/>
    <property type="match status" value="1"/>
</dbReference>
<gene>
    <name evidence="10" type="ORF">P8192_00610</name>
</gene>
<dbReference type="NCBIfam" id="NF045515">
    <property type="entry name" value="Glp_gephyrin"/>
    <property type="match status" value="1"/>
</dbReference>
<name>A0ABY8H6W2_9MICC</name>
<sequence>MTELRTVEDHLAEVTALLAPVVTRLHAAEPELIPLDAAAGRVCARSITAPADLPPFDNSQMDGYAVRVADLTSLFPSLNAPSLPLGLATAAGDPPATHIPGTASPVMTGAPIPAGADAVVPVEATTTGRFPALTRHTQAPPSPEGTEGTGAAPEPAHTAQIGITKTPEPGAFIRRRGTDIRAGQVLFDAGTRLSPAHLGALAASGITTVPVRPRMRILVCTTGDELAPDTPDITALAPGRIHDANGPMLVHLLRDAGAEVTLARCPDDPAALLALVIEHTAPDLVVTSGGISAGAFEVVRDTFQPLGARFASIALQPGGPQGLGALQLPHHTGAPGASTLPALCFPGNPVSTLLSALLFLVPTLRELAGRPARRTTVQRPLATDVDSPEHQLQLRRAVLETDGTVTCLPPGSHLLHNLATADLIAEIPLGVSHLPAGTPVTTWSLHD</sequence>
<dbReference type="SUPFAM" id="SSF63867">
    <property type="entry name" value="MoeA C-terminal domain-like"/>
    <property type="match status" value="1"/>
</dbReference>
<dbReference type="Proteomes" id="UP001219037">
    <property type="component" value="Chromosome"/>
</dbReference>
<dbReference type="PANTHER" id="PTHR10192:SF5">
    <property type="entry name" value="GEPHYRIN"/>
    <property type="match status" value="1"/>
</dbReference>
<keyword evidence="7" id="KW-0479">Metal-binding</keyword>
<dbReference type="SUPFAM" id="SSF63882">
    <property type="entry name" value="MoeA N-terminal region -like"/>
    <property type="match status" value="1"/>
</dbReference>
<proteinExistence type="inferred from homology"/>
<accession>A0ABY8H6W2</accession>
<comment type="catalytic activity">
    <reaction evidence="6">
        <text>adenylyl-molybdopterin + molybdate = Mo-molybdopterin + AMP + H(+)</text>
        <dbReference type="Rhea" id="RHEA:35047"/>
        <dbReference type="ChEBI" id="CHEBI:15378"/>
        <dbReference type="ChEBI" id="CHEBI:36264"/>
        <dbReference type="ChEBI" id="CHEBI:62727"/>
        <dbReference type="ChEBI" id="CHEBI:71302"/>
        <dbReference type="ChEBI" id="CHEBI:456215"/>
        <dbReference type="EC" id="2.10.1.1"/>
    </reaction>
</comment>
<dbReference type="RefSeq" id="WP_278157759.1">
    <property type="nucleotide sequence ID" value="NZ_CP121252.1"/>
</dbReference>
<dbReference type="InterPro" id="IPR036688">
    <property type="entry name" value="MoeA_C_domain_IV_sf"/>
</dbReference>
<comment type="similarity">
    <text evidence="3 7">Belongs to the MoeA family.</text>
</comment>
<evidence type="ECO:0000256" key="2">
    <source>
        <dbReference type="ARBA" id="ARBA00005046"/>
    </source>
</evidence>
<evidence type="ECO:0000256" key="1">
    <source>
        <dbReference type="ARBA" id="ARBA00002901"/>
    </source>
</evidence>
<feature type="region of interest" description="Disordered" evidence="8">
    <location>
        <begin position="133"/>
        <end position="156"/>
    </location>
</feature>
<evidence type="ECO:0000313" key="11">
    <source>
        <dbReference type="Proteomes" id="UP001219037"/>
    </source>
</evidence>
<comment type="function">
    <text evidence="1 7">Catalyzes the insertion of molybdate into adenylated molybdopterin with the concomitant release of AMP.</text>
</comment>
<protein>
    <recommendedName>
        <fullName evidence="7">Molybdopterin molybdenumtransferase</fullName>
        <ecNumber evidence="7">2.10.1.1</ecNumber>
    </recommendedName>
</protein>